<keyword evidence="3 5" id="KW-1133">Transmembrane helix</keyword>
<comment type="subcellular location">
    <subcellularLocation>
        <location evidence="1">Membrane</location>
        <topology evidence="1">Multi-pass membrane protein</topology>
    </subcellularLocation>
</comment>
<feature type="transmembrane region" description="Helical" evidence="5">
    <location>
        <begin position="184"/>
        <end position="200"/>
    </location>
</feature>
<feature type="domain" description="O-antigen ligase-related" evidence="6">
    <location>
        <begin position="192"/>
        <end position="341"/>
    </location>
</feature>
<gene>
    <name evidence="7" type="ORF">WDJ50_07740</name>
</gene>
<feature type="transmembrane region" description="Helical" evidence="5">
    <location>
        <begin position="32"/>
        <end position="49"/>
    </location>
</feature>
<feature type="transmembrane region" description="Helical" evidence="5">
    <location>
        <begin position="7"/>
        <end position="26"/>
    </location>
</feature>
<reference evidence="7" key="1">
    <citation type="submission" date="2024-03" db="EMBL/GenBank/DDBJ databases">
        <title>Deinococcus weizhi sp. nov., isolated from human skin.</title>
        <authorList>
            <person name="Wei Z."/>
            <person name="Tian F."/>
            <person name="Yang C."/>
            <person name="Xin L.T."/>
            <person name="Wen Z.J."/>
            <person name="Lan K.C."/>
            <person name="Yu L."/>
            <person name="Zhe W."/>
            <person name="Dan F.D."/>
            <person name="Jun W."/>
            <person name="Rui Z."/>
            <person name="Yong X.J."/>
            <person name="Ting Y."/>
            <person name="Wei X."/>
            <person name="Xu Z.G."/>
            <person name="Xin Z."/>
            <person name="Dong F.G."/>
            <person name="Ni X.M."/>
            <person name="Zheng M.G."/>
            <person name="Chun Y."/>
            <person name="Qian W.X."/>
        </authorList>
    </citation>
    <scope>NUCLEOTIDE SEQUENCE</scope>
    <source>
        <strain evidence="7">VB142</strain>
    </source>
</reference>
<keyword evidence="4 5" id="KW-0472">Membrane</keyword>
<feature type="transmembrane region" description="Helical" evidence="5">
    <location>
        <begin position="84"/>
        <end position="101"/>
    </location>
</feature>
<dbReference type="GO" id="GO:0016020">
    <property type="term" value="C:membrane"/>
    <property type="evidence" value="ECO:0007669"/>
    <property type="project" value="UniProtKB-SubCell"/>
</dbReference>
<evidence type="ECO:0000256" key="1">
    <source>
        <dbReference type="ARBA" id="ARBA00004141"/>
    </source>
</evidence>
<feature type="transmembrane region" description="Helical" evidence="5">
    <location>
        <begin position="237"/>
        <end position="256"/>
    </location>
</feature>
<evidence type="ECO:0000256" key="2">
    <source>
        <dbReference type="ARBA" id="ARBA00022692"/>
    </source>
</evidence>
<dbReference type="RefSeq" id="WP_339093899.1">
    <property type="nucleotide sequence ID" value="NZ_CP149782.1"/>
</dbReference>
<evidence type="ECO:0000256" key="5">
    <source>
        <dbReference type="SAM" id="Phobius"/>
    </source>
</evidence>
<sequence length="428" mass="48294">MKVVAKKINVILFNIILFFIICYPLQFQMLKIELFGAIVLVALIGKVRIRISTFTGAFLFLTVAYNLWNLMIGSFAGYSPFPYFSLYIFSPLIYIFMFSVLRDYLRSKEFILSLTLMLLYISILDINAILQESGKASVSLLSNLFTGRVGIHEGYTQIVDYNVYSLFFLLPFIFNVILYRMTNMAFALPVGLISLLALILTGRRALWSAVLVAIIVSFVIYLIRVFESRNKKRLTQITVVGMFALIGLLVVLIYAFSSQNVLSLLDGLRARFLDAFTDNGGLGVRNNQQTALISDWLKSPVFGNGIAVPASVIRSQDFLTAYEATYHALLYQIGLIGFLLYSVPTVVALFSLLRPRGKQTEWTLRYAVGAGLLSILLGISTNPYFGSFDGLWMLFLPIMIYDDIFLSKDPQDYIINNSSKAMRLEEKV</sequence>
<feature type="transmembrane region" description="Helical" evidence="5">
    <location>
        <begin position="329"/>
        <end position="352"/>
    </location>
</feature>
<protein>
    <submittedName>
        <fullName evidence="7">O-antigen ligase family protein</fullName>
    </submittedName>
</protein>
<evidence type="ECO:0000256" key="3">
    <source>
        <dbReference type="ARBA" id="ARBA00022989"/>
    </source>
</evidence>
<feature type="transmembrane region" description="Helical" evidence="5">
    <location>
        <begin position="56"/>
        <end position="78"/>
    </location>
</feature>
<organism evidence="7">
    <name type="scientific">Deinococcus sp. VB142</name>
    <dbReference type="NCBI Taxonomy" id="3112952"/>
    <lineage>
        <taxon>Bacteria</taxon>
        <taxon>Thermotogati</taxon>
        <taxon>Deinococcota</taxon>
        <taxon>Deinococci</taxon>
        <taxon>Deinococcales</taxon>
        <taxon>Deinococcaceae</taxon>
        <taxon>Deinococcus</taxon>
    </lineage>
</organism>
<keyword evidence="7" id="KW-0436">Ligase</keyword>
<evidence type="ECO:0000313" key="7">
    <source>
        <dbReference type="EMBL" id="WYF43324.1"/>
    </source>
</evidence>
<dbReference type="AlphaFoldDB" id="A0AAU6PZ16"/>
<feature type="transmembrane region" description="Helical" evidence="5">
    <location>
        <begin position="161"/>
        <end position="179"/>
    </location>
</feature>
<evidence type="ECO:0000259" key="6">
    <source>
        <dbReference type="Pfam" id="PF04932"/>
    </source>
</evidence>
<keyword evidence="2 5" id="KW-0812">Transmembrane</keyword>
<dbReference type="GO" id="GO:0016874">
    <property type="term" value="F:ligase activity"/>
    <property type="evidence" value="ECO:0007669"/>
    <property type="project" value="UniProtKB-KW"/>
</dbReference>
<evidence type="ECO:0000256" key="4">
    <source>
        <dbReference type="ARBA" id="ARBA00023136"/>
    </source>
</evidence>
<accession>A0AAU6PZ16</accession>
<feature type="transmembrane region" description="Helical" evidence="5">
    <location>
        <begin position="110"/>
        <end position="130"/>
    </location>
</feature>
<dbReference type="InterPro" id="IPR007016">
    <property type="entry name" value="O-antigen_ligase-rel_domated"/>
</dbReference>
<dbReference type="Pfam" id="PF04932">
    <property type="entry name" value="Wzy_C"/>
    <property type="match status" value="1"/>
</dbReference>
<proteinExistence type="predicted"/>
<feature type="transmembrane region" description="Helical" evidence="5">
    <location>
        <begin position="206"/>
        <end position="225"/>
    </location>
</feature>
<feature type="transmembrane region" description="Helical" evidence="5">
    <location>
        <begin position="364"/>
        <end position="385"/>
    </location>
</feature>
<dbReference type="EMBL" id="CP149782">
    <property type="protein sequence ID" value="WYF43324.1"/>
    <property type="molecule type" value="Genomic_DNA"/>
</dbReference>
<name>A0AAU6PZ16_9DEIO</name>